<dbReference type="Proteomes" id="UP000640614">
    <property type="component" value="Unassembled WGS sequence"/>
</dbReference>
<dbReference type="InterPro" id="IPR011006">
    <property type="entry name" value="CheY-like_superfamily"/>
</dbReference>
<name>A0ABR9TI41_9FLAO</name>
<dbReference type="CDD" id="cd17557">
    <property type="entry name" value="REC_Rcp-like"/>
    <property type="match status" value="1"/>
</dbReference>
<dbReference type="InterPro" id="IPR052893">
    <property type="entry name" value="TCS_response_regulator"/>
</dbReference>
<gene>
    <name evidence="3" type="ORF">C4F50_05215</name>
</gene>
<sequence>MADTIYIVLADDDADDRSFFEDAFNSTQLRYNLKMFNDGEELMNYLKAPETVLPSIVFLDLNMPRKNGIECLKEIRENQNLKNLSVAIYSTSSNSEDIHDTFVLGANIYITKPNNFKELVRVLHKVVTVNWQFHTANLNKETFLMTI</sequence>
<keyword evidence="1" id="KW-0597">Phosphoprotein</keyword>
<feature type="modified residue" description="4-aspartylphosphate" evidence="1">
    <location>
        <position position="60"/>
    </location>
</feature>
<protein>
    <submittedName>
        <fullName evidence="3">Response regulator</fullName>
    </submittedName>
</protein>
<dbReference type="Pfam" id="PF00072">
    <property type="entry name" value="Response_reg"/>
    <property type="match status" value="1"/>
</dbReference>
<dbReference type="SMART" id="SM00448">
    <property type="entry name" value="REC"/>
    <property type="match status" value="1"/>
</dbReference>
<dbReference type="PROSITE" id="PS50110">
    <property type="entry name" value="RESPONSE_REGULATORY"/>
    <property type="match status" value="1"/>
</dbReference>
<feature type="domain" description="Response regulatory" evidence="2">
    <location>
        <begin position="6"/>
        <end position="127"/>
    </location>
</feature>
<evidence type="ECO:0000259" key="2">
    <source>
        <dbReference type="PROSITE" id="PS50110"/>
    </source>
</evidence>
<evidence type="ECO:0000313" key="3">
    <source>
        <dbReference type="EMBL" id="MBE8724342.1"/>
    </source>
</evidence>
<organism evidence="3 4">
    <name type="scientific">Flavobacterium hungaricum</name>
    <dbReference type="NCBI Taxonomy" id="2082725"/>
    <lineage>
        <taxon>Bacteria</taxon>
        <taxon>Pseudomonadati</taxon>
        <taxon>Bacteroidota</taxon>
        <taxon>Flavobacteriia</taxon>
        <taxon>Flavobacteriales</taxon>
        <taxon>Flavobacteriaceae</taxon>
        <taxon>Flavobacterium</taxon>
    </lineage>
</organism>
<dbReference type="EMBL" id="PRDM01000001">
    <property type="protein sequence ID" value="MBE8724342.1"/>
    <property type="molecule type" value="Genomic_DNA"/>
</dbReference>
<reference evidence="3 4" key="1">
    <citation type="submission" date="2018-07" db="EMBL/GenBank/DDBJ databases">
        <title>Genome assembly of strain KB82.</title>
        <authorList>
            <person name="Kukolya J."/>
            <person name="Horvath B."/>
            <person name="Nagy I."/>
            <person name="Toth A."/>
        </authorList>
    </citation>
    <scope>NUCLEOTIDE SEQUENCE [LARGE SCALE GENOMIC DNA]</scope>
    <source>
        <strain evidence="3 4">Kb82</strain>
    </source>
</reference>
<dbReference type="RefSeq" id="WP_193845341.1">
    <property type="nucleotide sequence ID" value="NZ_PRDM01000001.1"/>
</dbReference>
<dbReference type="InterPro" id="IPR001789">
    <property type="entry name" value="Sig_transdc_resp-reg_receiver"/>
</dbReference>
<dbReference type="Gene3D" id="3.40.50.2300">
    <property type="match status" value="1"/>
</dbReference>
<dbReference type="PANTHER" id="PTHR44520">
    <property type="entry name" value="RESPONSE REGULATOR RCP1-RELATED"/>
    <property type="match status" value="1"/>
</dbReference>
<evidence type="ECO:0000313" key="4">
    <source>
        <dbReference type="Proteomes" id="UP000640614"/>
    </source>
</evidence>
<keyword evidence="4" id="KW-1185">Reference proteome</keyword>
<evidence type="ECO:0000256" key="1">
    <source>
        <dbReference type="PROSITE-ProRule" id="PRU00169"/>
    </source>
</evidence>
<dbReference type="SUPFAM" id="SSF52172">
    <property type="entry name" value="CheY-like"/>
    <property type="match status" value="1"/>
</dbReference>
<accession>A0ABR9TI41</accession>
<comment type="caution">
    <text evidence="3">The sequence shown here is derived from an EMBL/GenBank/DDBJ whole genome shotgun (WGS) entry which is preliminary data.</text>
</comment>
<dbReference type="PANTHER" id="PTHR44520:SF2">
    <property type="entry name" value="RESPONSE REGULATOR RCP1"/>
    <property type="match status" value="1"/>
</dbReference>
<proteinExistence type="predicted"/>